<dbReference type="InterPro" id="IPR002372">
    <property type="entry name" value="PQQ_rpt_dom"/>
</dbReference>
<dbReference type="RefSeq" id="WP_015322139.1">
    <property type="nucleotide sequence ID" value="NC_019974.1"/>
</dbReference>
<dbReference type="AlphaFoldDB" id="L0K2C1"/>
<dbReference type="SMART" id="SM00564">
    <property type="entry name" value="PQQ"/>
    <property type="match status" value="5"/>
</dbReference>
<evidence type="ECO:0000313" key="4">
    <source>
        <dbReference type="Proteomes" id="UP000010878"/>
    </source>
</evidence>
<evidence type="ECO:0000259" key="2">
    <source>
        <dbReference type="Pfam" id="PF13360"/>
    </source>
</evidence>
<sequence length="407" mass="43222">MSTWNRRSVLAAGAAISAGGMLASSGAADSAAGEETERPDPDLDPDREADWPSYRGGAGHARYLEDGPEFDPGSLETAWAADHDGSVAVADGVVYATTEDGVVALDAADGEPVWETDAVAASDPAVAGDGVYLCGEEVVALDRSDGNVRWESSLEPTEWTSSHTVAHDGVYVVADGSLYALDIEDGSVRWRRDGAAFVPSFGANRPKDYAFTTGTAAANGVVYAGTRGGLLAFDPETGDEVWREQRQYMGRRDNEIFATSEAVLVEGYTTVDCGIHDPETGEYRGPAPMESPAEPAVGTDVHLADSGQAFAAGSIDGGGERWQVSGRLTYGQGVICGDTVYVYLRSNGDPNEVPHHKELVAFDKHDGTENWTLSRNTAPVGEIRAISDETMYVDYEGQLVALRELED</sequence>
<reference evidence="3 4" key="1">
    <citation type="submission" date="2012-11" db="EMBL/GenBank/DDBJ databases">
        <title>FINISHED of Natronococcus occultus SP4, DSM 3396.</title>
        <authorList>
            <consortium name="DOE Joint Genome Institute"/>
            <person name="Eisen J."/>
            <person name="Huntemann M."/>
            <person name="Wei C.-L."/>
            <person name="Han J."/>
            <person name="Detter J.C."/>
            <person name="Han C."/>
            <person name="Tapia R."/>
            <person name="Chen A."/>
            <person name="Kyrpides N."/>
            <person name="Mavromatis K."/>
            <person name="Markowitz V."/>
            <person name="Szeto E."/>
            <person name="Ivanova N."/>
            <person name="Mikhailova N."/>
            <person name="Ovchinnikova G."/>
            <person name="Pagani I."/>
            <person name="Pati A."/>
            <person name="Goodwin L."/>
            <person name="Nordberg H.P."/>
            <person name="Cantor M.N."/>
            <person name="Hua S.X."/>
            <person name="Woyke T."/>
            <person name="Eisen J."/>
            <person name="Klenk H.-P."/>
            <person name="Klenk H.-P."/>
        </authorList>
    </citation>
    <scope>NUCLEOTIDE SEQUENCE [LARGE SCALE GENOMIC DNA]</scope>
    <source>
        <strain evidence="3 4">SP4</strain>
    </source>
</reference>
<evidence type="ECO:0000313" key="3">
    <source>
        <dbReference type="EMBL" id="AGB38700.1"/>
    </source>
</evidence>
<dbReference type="eggNOG" id="arCOG02556">
    <property type="taxonomic scope" value="Archaea"/>
</dbReference>
<dbReference type="Gene3D" id="2.40.10.480">
    <property type="match status" value="1"/>
</dbReference>
<organism evidence="3 4">
    <name type="scientific">Natronococcus occultus SP4</name>
    <dbReference type="NCBI Taxonomy" id="694430"/>
    <lineage>
        <taxon>Archaea</taxon>
        <taxon>Methanobacteriati</taxon>
        <taxon>Methanobacteriota</taxon>
        <taxon>Stenosarchaea group</taxon>
        <taxon>Halobacteria</taxon>
        <taxon>Halobacteriales</taxon>
        <taxon>Natrialbaceae</taxon>
        <taxon>Natronococcus</taxon>
    </lineage>
</organism>
<evidence type="ECO:0000256" key="1">
    <source>
        <dbReference type="SAM" id="MobiDB-lite"/>
    </source>
</evidence>
<feature type="region of interest" description="Disordered" evidence="1">
    <location>
        <begin position="23"/>
        <end position="69"/>
    </location>
</feature>
<accession>L0K2C1</accession>
<proteinExistence type="predicted"/>
<dbReference type="Pfam" id="PF13360">
    <property type="entry name" value="PQQ_2"/>
    <property type="match status" value="1"/>
</dbReference>
<dbReference type="EMBL" id="CP003929">
    <property type="protein sequence ID" value="AGB38700.1"/>
    <property type="molecule type" value="Genomic_DNA"/>
</dbReference>
<dbReference type="Proteomes" id="UP000010878">
    <property type="component" value="Chromosome"/>
</dbReference>
<feature type="compositionally biased region" description="Low complexity" evidence="1">
    <location>
        <begin position="23"/>
        <end position="33"/>
    </location>
</feature>
<feature type="compositionally biased region" description="Basic and acidic residues" evidence="1">
    <location>
        <begin position="35"/>
        <end position="50"/>
    </location>
</feature>
<dbReference type="OrthoDB" id="136681at2157"/>
<dbReference type="KEGG" id="nou:Natoc_2945"/>
<gene>
    <name evidence="3" type="ORF">Natoc_2945</name>
</gene>
<keyword evidence="4" id="KW-1185">Reference proteome</keyword>
<dbReference type="eggNOG" id="arCOG02482">
    <property type="taxonomic scope" value="Archaea"/>
</dbReference>
<dbReference type="PANTHER" id="PTHR34512">
    <property type="entry name" value="CELL SURFACE PROTEIN"/>
    <property type="match status" value="1"/>
</dbReference>
<dbReference type="PROSITE" id="PS51318">
    <property type="entry name" value="TAT"/>
    <property type="match status" value="1"/>
</dbReference>
<dbReference type="GeneID" id="14403332"/>
<feature type="domain" description="Pyrrolo-quinoline quinone repeat" evidence="2">
    <location>
        <begin position="124"/>
        <end position="257"/>
    </location>
</feature>
<dbReference type="InterPro" id="IPR018391">
    <property type="entry name" value="PQQ_b-propeller_rpt"/>
</dbReference>
<name>L0K2C1_9EURY</name>
<dbReference type="InterPro" id="IPR006311">
    <property type="entry name" value="TAT_signal"/>
</dbReference>
<dbReference type="SUPFAM" id="SSF50998">
    <property type="entry name" value="Quinoprotein alcohol dehydrogenase-like"/>
    <property type="match status" value="1"/>
</dbReference>
<dbReference type="STRING" id="694430.Natoc_2945"/>
<protein>
    <recommendedName>
        <fullName evidence="2">Pyrrolo-quinoline quinone repeat domain-containing protein</fullName>
    </recommendedName>
</protein>
<dbReference type="PANTHER" id="PTHR34512:SF30">
    <property type="entry name" value="OUTER MEMBRANE PROTEIN ASSEMBLY FACTOR BAMB"/>
    <property type="match status" value="1"/>
</dbReference>
<dbReference type="HOGENOM" id="CLU_037096_0_0_2"/>
<dbReference type="InterPro" id="IPR011047">
    <property type="entry name" value="Quinoprotein_ADH-like_sf"/>
</dbReference>
<dbReference type="Gene3D" id="2.40.128.630">
    <property type="match status" value="2"/>
</dbReference>